<comment type="function">
    <text evidence="11">Catalyzes the oxidation of L-aspartate to iminoaspartate.</text>
</comment>
<dbReference type="PANTHER" id="PTHR42716">
    <property type="entry name" value="L-ASPARTATE OXIDASE"/>
    <property type="match status" value="1"/>
</dbReference>
<keyword evidence="8 11" id="KW-0560">Oxidoreductase</keyword>
<evidence type="ECO:0000256" key="11">
    <source>
        <dbReference type="RuleBase" id="RU362049"/>
    </source>
</evidence>
<dbReference type="Gene3D" id="3.90.700.10">
    <property type="entry name" value="Succinate dehydrogenase/fumarate reductase flavoprotein, catalytic domain"/>
    <property type="match status" value="1"/>
</dbReference>
<accession>A0ABV6YD04</accession>
<dbReference type="InterPro" id="IPR027477">
    <property type="entry name" value="Succ_DH/fumarate_Rdtase_cat_sf"/>
</dbReference>
<protein>
    <recommendedName>
        <fullName evidence="4 10">L-aspartate oxidase</fullName>
        <ecNumber evidence="4 10">1.4.3.16</ecNumber>
    </recommendedName>
</protein>
<dbReference type="PRINTS" id="PR00368">
    <property type="entry name" value="FADPNR"/>
</dbReference>
<evidence type="ECO:0000259" key="13">
    <source>
        <dbReference type="Pfam" id="PF00890"/>
    </source>
</evidence>
<dbReference type="Gene3D" id="1.20.58.100">
    <property type="entry name" value="Fumarate reductase/succinate dehydrogenase flavoprotein-like, C-terminal domain"/>
    <property type="match status" value="1"/>
</dbReference>
<dbReference type="RefSeq" id="WP_377030914.1">
    <property type="nucleotide sequence ID" value="NZ_JBHOMY010000082.1"/>
</dbReference>
<keyword evidence="5 11" id="KW-0285">Flavoprotein</keyword>
<comment type="subcellular location">
    <subcellularLocation>
        <location evidence="11">Cytoplasm</location>
    </subcellularLocation>
</comment>
<evidence type="ECO:0000256" key="10">
    <source>
        <dbReference type="NCBIfam" id="TIGR00551"/>
    </source>
</evidence>
<evidence type="ECO:0000256" key="9">
    <source>
        <dbReference type="ARBA" id="ARBA00048305"/>
    </source>
</evidence>
<evidence type="ECO:0000259" key="14">
    <source>
        <dbReference type="Pfam" id="PF02910"/>
    </source>
</evidence>
<keyword evidence="7 11" id="KW-0274">FAD</keyword>
<dbReference type="NCBIfam" id="TIGR00551">
    <property type="entry name" value="nadB"/>
    <property type="match status" value="1"/>
</dbReference>
<dbReference type="InterPro" id="IPR005288">
    <property type="entry name" value="NadB"/>
</dbReference>
<evidence type="ECO:0000256" key="12">
    <source>
        <dbReference type="SAM" id="MobiDB-lite"/>
    </source>
</evidence>
<dbReference type="Gene3D" id="3.50.50.60">
    <property type="entry name" value="FAD/NAD(P)-binding domain"/>
    <property type="match status" value="1"/>
</dbReference>
<dbReference type="GO" id="GO:0008734">
    <property type="term" value="F:L-aspartate oxidase activity"/>
    <property type="evidence" value="ECO:0007669"/>
    <property type="project" value="UniProtKB-EC"/>
</dbReference>
<dbReference type="SUPFAM" id="SSF46977">
    <property type="entry name" value="Succinate dehydrogenase/fumarate reductase flavoprotein C-terminal domain"/>
    <property type="match status" value="1"/>
</dbReference>
<sequence>MTTAHPSDRVVVVGGGIAGLATALHLAPLPVTLLVASPLGQQASTPLAQGGIAAALGTDDHPALHATDTLQAGAGLSDLGVAARVAAAAPSCIEWLVAQGVSFDRTASGAELILGLEAAHSRRRIVHADGDGTGRCALDALIHAVRNAPWVQILENHRVTDLALDGHGAVPGVLCSPWKSGGDEPVLIPGRAVVLATGGIGGLYAHTTNPLSAQGGGLALAARAGAVLRNLEFVQFHPTAIAAGRDPMPLATEALRGEGATLVNSRGERFMQDIPGAELAPRDVVARASFAQICAGERVFLDTRQALGKSITSKFPGVTALCRAAGLDPVWDPIPVRPAAHYHMGGIKVDDHGRSSLEGLWACGEAASTGLHGANRLASNSLLEALAYAAWIADDIKGRAQRSLAGHPPSPPLALQPSGSGDQLSSRLSRLRLEMDQQVGVLRDAAGLANAICYFRALVHEAQSTGERDAALVSLMIATAAYCRQESRGAHQRLDYPHLMPGQHTEITLDQVLRIAAQISNETAGPARRVA</sequence>
<comment type="similarity">
    <text evidence="3 11">Belongs to the FAD-dependent oxidoreductase 2 family. NadB subfamily.</text>
</comment>
<dbReference type="Pfam" id="PF02910">
    <property type="entry name" value="Succ_DH_flav_C"/>
    <property type="match status" value="1"/>
</dbReference>
<dbReference type="Proteomes" id="UP001593940">
    <property type="component" value="Unassembled WGS sequence"/>
</dbReference>
<dbReference type="InterPro" id="IPR015939">
    <property type="entry name" value="Fum_Rdtase/Succ_DH_flav-like_C"/>
</dbReference>
<evidence type="ECO:0000256" key="2">
    <source>
        <dbReference type="ARBA" id="ARBA00004950"/>
    </source>
</evidence>
<comment type="pathway">
    <text evidence="2 11">Cofactor biosynthesis; NAD(+) biosynthesis; iminoaspartate from L-aspartate (oxidase route): step 1/1.</text>
</comment>
<evidence type="ECO:0000256" key="4">
    <source>
        <dbReference type="ARBA" id="ARBA00012173"/>
    </source>
</evidence>
<evidence type="ECO:0000256" key="1">
    <source>
        <dbReference type="ARBA" id="ARBA00001974"/>
    </source>
</evidence>
<gene>
    <name evidence="15" type="ORF">ACETIH_21220</name>
</gene>
<proteinExistence type="inferred from homology"/>
<evidence type="ECO:0000256" key="6">
    <source>
        <dbReference type="ARBA" id="ARBA00022642"/>
    </source>
</evidence>
<comment type="caution">
    <text evidence="15">The sequence shown here is derived from an EMBL/GenBank/DDBJ whole genome shotgun (WGS) entry which is preliminary data.</text>
</comment>
<name>A0ABV6YD04_9HYPH</name>
<keyword evidence="16" id="KW-1185">Reference proteome</keyword>
<dbReference type="SUPFAM" id="SSF51905">
    <property type="entry name" value="FAD/NAD(P)-binding domain"/>
    <property type="match status" value="1"/>
</dbReference>
<evidence type="ECO:0000256" key="7">
    <source>
        <dbReference type="ARBA" id="ARBA00022827"/>
    </source>
</evidence>
<dbReference type="InterPro" id="IPR003953">
    <property type="entry name" value="FAD-dep_OxRdtase_2_FAD-bd"/>
</dbReference>
<dbReference type="InterPro" id="IPR036188">
    <property type="entry name" value="FAD/NAD-bd_sf"/>
</dbReference>
<organism evidence="15 16">
    <name type="scientific">Microvirga arabica</name>
    <dbReference type="NCBI Taxonomy" id="1128671"/>
    <lineage>
        <taxon>Bacteria</taxon>
        <taxon>Pseudomonadati</taxon>
        <taxon>Pseudomonadota</taxon>
        <taxon>Alphaproteobacteria</taxon>
        <taxon>Hyphomicrobiales</taxon>
        <taxon>Methylobacteriaceae</taxon>
        <taxon>Microvirga</taxon>
    </lineage>
</organism>
<feature type="domain" description="FAD-dependent oxidoreductase 2 FAD-binding" evidence="13">
    <location>
        <begin position="10"/>
        <end position="382"/>
    </location>
</feature>
<keyword evidence="6 11" id="KW-0662">Pyridine nucleotide biosynthesis</keyword>
<dbReference type="EMBL" id="JBHOMY010000082">
    <property type="protein sequence ID" value="MFC1459178.1"/>
    <property type="molecule type" value="Genomic_DNA"/>
</dbReference>
<dbReference type="NCBIfam" id="NF005701">
    <property type="entry name" value="PRK07512.1"/>
    <property type="match status" value="1"/>
</dbReference>
<reference evidence="15 16" key="1">
    <citation type="submission" date="2024-09" db="EMBL/GenBank/DDBJ databases">
        <title>Nodulacao em especies de Leguminosae Basais da Amazonia e Caracterizacao dos Rizobios e Bacterias Associadas aos Nodulos.</title>
        <authorList>
            <person name="Jambeiro I.C.A."/>
            <person name="Lopes I.S."/>
            <person name="Aguiar E.R.G.R."/>
            <person name="Santos A.F.J."/>
            <person name="Dos Santos J.M.F."/>
            <person name="Gross E."/>
        </authorList>
    </citation>
    <scope>NUCLEOTIDE SEQUENCE [LARGE SCALE GENOMIC DNA]</scope>
    <source>
        <strain evidence="15 16">BRUESC1165</strain>
    </source>
</reference>
<comment type="cofactor">
    <cofactor evidence="1 11">
        <name>FAD</name>
        <dbReference type="ChEBI" id="CHEBI:57692"/>
    </cofactor>
</comment>
<dbReference type="EC" id="1.4.3.16" evidence="4 10"/>
<dbReference type="SUPFAM" id="SSF56425">
    <property type="entry name" value="Succinate dehydrogenase/fumarate reductase flavoprotein, catalytic domain"/>
    <property type="match status" value="1"/>
</dbReference>
<feature type="region of interest" description="Disordered" evidence="12">
    <location>
        <begin position="402"/>
        <end position="424"/>
    </location>
</feature>
<evidence type="ECO:0000256" key="8">
    <source>
        <dbReference type="ARBA" id="ARBA00023002"/>
    </source>
</evidence>
<comment type="catalytic activity">
    <reaction evidence="9">
        <text>L-aspartate + O2 = iminosuccinate + H2O2</text>
        <dbReference type="Rhea" id="RHEA:25876"/>
        <dbReference type="ChEBI" id="CHEBI:15379"/>
        <dbReference type="ChEBI" id="CHEBI:16240"/>
        <dbReference type="ChEBI" id="CHEBI:29991"/>
        <dbReference type="ChEBI" id="CHEBI:77875"/>
        <dbReference type="EC" id="1.4.3.16"/>
    </reaction>
    <physiologicalReaction direction="left-to-right" evidence="9">
        <dbReference type="Rhea" id="RHEA:25877"/>
    </physiologicalReaction>
</comment>
<feature type="domain" description="Fumarate reductase/succinate dehydrogenase flavoprotein-like C-terminal" evidence="14">
    <location>
        <begin position="473"/>
        <end position="498"/>
    </location>
</feature>
<dbReference type="PANTHER" id="PTHR42716:SF2">
    <property type="entry name" value="L-ASPARTATE OXIDASE, CHLOROPLASTIC"/>
    <property type="match status" value="1"/>
</dbReference>
<dbReference type="InterPro" id="IPR037099">
    <property type="entry name" value="Fum_R/Succ_DH_flav-like_C_sf"/>
</dbReference>
<dbReference type="Pfam" id="PF00890">
    <property type="entry name" value="FAD_binding_2"/>
    <property type="match status" value="1"/>
</dbReference>
<evidence type="ECO:0000256" key="5">
    <source>
        <dbReference type="ARBA" id="ARBA00022630"/>
    </source>
</evidence>
<evidence type="ECO:0000256" key="3">
    <source>
        <dbReference type="ARBA" id="ARBA00008562"/>
    </source>
</evidence>
<evidence type="ECO:0000313" key="15">
    <source>
        <dbReference type="EMBL" id="MFC1459178.1"/>
    </source>
</evidence>
<evidence type="ECO:0000313" key="16">
    <source>
        <dbReference type="Proteomes" id="UP001593940"/>
    </source>
</evidence>